<evidence type="ECO:0000313" key="2">
    <source>
        <dbReference type="EMBL" id="BDI04717.1"/>
    </source>
</evidence>
<gene>
    <name evidence="2" type="ORF">CATMQ487_16870</name>
</gene>
<dbReference type="SUPFAM" id="SSF49452">
    <property type="entry name" value="Starch-binding domain-like"/>
    <property type="match status" value="1"/>
</dbReference>
<protein>
    <recommendedName>
        <fullName evidence="1">PEGA domain-containing protein</fullName>
    </recommendedName>
</protein>
<feature type="domain" description="PEGA" evidence="1">
    <location>
        <begin position="88"/>
        <end position="121"/>
    </location>
</feature>
<accession>A0ABN6PL12</accession>
<dbReference type="Gene3D" id="2.60.40.1120">
    <property type="entry name" value="Carboxypeptidase-like, regulatory domain"/>
    <property type="match status" value="1"/>
</dbReference>
<dbReference type="InterPro" id="IPR013229">
    <property type="entry name" value="PEGA"/>
</dbReference>
<dbReference type="CDD" id="cd06577">
    <property type="entry name" value="PASTA_pknB"/>
    <property type="match status" value="1"/>
</dbReference>
<dbReference type="InterPro" id="IPR013784">
    <property type="entry name" value="Carb-bd-like_fold"/>
</dbReference>
<evidence type="ECO:0000259" key="1">
    <source>
        <dbReference type="Pfam" id="PF08308"/>
    </source>
</evidence>
<sequence>MIFDPPFIAKTVTPGEPLTAQAWNDIVTALGQVHQHLENTEATALRVQVAAQDIDLRQVRVTALREDGIAFDAVPPVPPLTQHVFGGLRAGSYQLRVEAPGYQVATTNVTVPSATVTNVPLTASGGFMPALFGLELGQALGALGDAQIAVARVLDVTGTDVPPANPGAQYGSSRVLMQLPPPGTPVATGQGVQLVIAAVLSAQASVEVPSLAGLSLPEAQKALESLGLVLGKVTTKQTRTA</sequence>
<dbReference type="RefSeq" id="WP_251972820.1">
    <property type="nucleotide sequence ID" value="NZ_AP025730.1"/>
</dbReference>
<dbReference type="EMBL" id="AP025730">
    <property type="protein sequence ID" value="BDI04717.1"/>
    <property type="molecule type" value="Genomic_DNA"/>
</dbReference>
<evidence type="ECO:0000313" key="3">
    <source>
        <dbReference type="Proteomes" id="UP001057498"/>
    </source>
</evidence>
<dbReference type="Pfam" id="PF08308">
    <property type="entry name" value="PEGA"/>
    <property type="match status" value="1"/>
</dbReference>
<dbReference type="Proteomes" id="UP001057498">
    <property type="component" value="Chromosome"/>
</dbReference>
<organism evidence="2 3">
    <name type="scientific">Sphaerotilus microaerophilus</name>
    <dbReference type="NCBI Taxonomy" id="2914710"/>
    <lineage>
        <taxon>Bacteria</taxon>
        <taxon>Pseudomonadati</taxon>
        <taxon>Pseudomonadota</taxon>
        <taxon>Betaproteobacteria</taxon>
        <taxon>Burkholderiales</taxon>
        <taxon>Sphaerotilaceae</taxon>
        <taxon>Sphaerotilus</taxon>
    </lineage>
</organism>
<keyword evidence="3" id="KW-1185">Reference proteome</keyword>
<dbReference type="InterPro" id="IPR005543">
    <property type="entry name" value="PASTA_dom"/>
</dbReference>
<proteinExistence type="predicted"/>
<dbReference type="Gene3D" id="3.30.10.20">
    <property type="match status" value="2"/>
</dbReference>
<reference evidence="2" key="1">
    <citation type="submission" date="2022-04" db="EMBL/GenBank/DDBJ databases">
        <title>Whole genome sequence of Sphaerotilus sp. FB-5.</title>
        <authorList>
            <person name="Takeda M."/>
            <person name="Narihara S."/>
            <person name="Akimoto M."/>
            <person name="Akimoto R."/>
            <person name="Nishiyashiki S."/>
            <person name="Murakami T."/>
        </authorList>
    </citation>
    <scope>NUCLEOTIDE SEQUENCE</scope>
    <source>
        <strain evidence="2">FB-5</strain>
    </source>
</reference>
<name>A0ABN6PL12_9BURK</name>